<evidence type="ECO:0000313" key="2">
    <source>
        <dbReference type="Proteomes" id="UP000093412"/>
    </source>
</evidence>
<organism evidence="1 2">
    <name type="scientific">Oerskovia enterophila</name>
    <dbReference type="NCBI Taxonomy" id="43678"/>
    <lineage>
        <taxon>Bacteria</taxon>
        <taxon>Bacillati</taxon>
        <taxon>Actinomycetota</taxon>
        <taxon>Actinomycetes</taxon>
        <taxon>Micrococcales</taxon>
        <taxon>Cellulomonadaceae</taxon>
        <taxon>Oerskovia</taxon>
    </lineage>
</organism>
<evidence type="ECO:0008006" key="3">
    <source>
        <dbReference type="Google" id="ProtNLM"/>
    </source>
</evidence>
<sequence>MRPASSRPILFLDVDGTLLPFGGPGMPVVPDAPASWTATTNPHLARVDRALGTLLTGLGCELMWATAWMHDANEVIAPLLGLPQLRVADLPAYDGDHGADNLQWKTKALVRIADGRPFVWIDDVIGHADRWWVELEHPGAALLHQVEPAVGVTSTDIATIAAWLRDLEPPVS</sequence>
<protein>
    <recommendedName>
        <fullName evidence="3">Secreted protein</fullName>
    </recommendedName>
</protein>
<accession>A0ABX2Y3L4</accession>
<comment type="caution">
    <text evidence="1">The sequence shown here is derived from an EMBL/GenBank/DDBJ whole genome shotgun (WGS) entry which is preliminary data.</text>
</comment>
<dbReference type="RefSeq" id="WP_056647132.1">
    <property type="nucleotide sequence ID" value="NZ_MAQA01000027.1"/>
</dbReference>
<gene>
    <name evidence="1" type="ORF">OERS_24490</name>
</gene>
<proteinExistence type="predicted"/>
<dbReference type="Pfam" id="PF18143">
    <property type="entry name" value="HAD_SAK_2"/>
    <property type="match status" value="1"/>
</dbReference>
<evidence type="ECO:0000313" key="1">
    <source>
        <dbReference type="EMBL" id="OCI30892.1"/>
    </source>
</evidence>
<keyword evidence="2" id="KW-1185">Reference proteome</keyword>
<reference evidence="1 2" key="1">
    <citation type="submission" date="2016-06" db="EMBL/GenBank/DDBJ databases">
        <title>Genome sequence of Oerskovia enterophila DSM 43852.</title>
        <authorList>
            <person name="Poehlein A."/>
            <person name="Jag V."/>
            <person name="Bengelsdorf F.R."/>
            <person name="Daniel R."/>
            <person name="Duerre P."/>
        </authorList>
    </citation>
    <scope>NUCLEOTIDE SEQUENCE [LARGE SCALE GENOMIC DNA]</scope>
    <source>
        <strain evidence="1 2">DSM 43852</strain>
    </source>
</reference>
<dbReference type="Proteomes" id="UP000093412">
    <property type="component" value="Unassembled WGS sequence"/>
</dbReference>
<dbReference type="EMBL" id="MAQA01000027">
    <property type="protein sequence ID" value="OCI30892.1"/>
    <property type="molecule type" value="Genomic_DNA"/>
</dbReference>
<name>A0ABX2Y3L4_9CELL</name>